<comment type="caution">
    <text evidence="1">The sequence shown here is derived from an EMBL/GenBank/DDBJ whole genome shotgun (WGS) entry which is preliminary data.</text>
</comment>
<dbReference type="EMBL" id="JAVJIU010000002">
    <property type="protein sequence ID" value="MDR5590249.1"/>
    <property type="molecule type" value="Genomic_DNA"/>
</dbReference>
<protein>
    <submittedName>
        <fullName evidence="1">Uncharacterized protein</fullName>
    </submittedName>
</protein>
<accession>A0ABU1EPC8</accession>
<organism evidence="1 2">
    <name type="scientific">Christiangramia sediminicola</name>
    <dbReference type="NCBI Taxonomy" id="3073267"/>
    <lineage>
        <taxon>Bacteria</taxon>
        <taxon>Pseudomonadati</taxon>
        <taxon>Bacteroidota</taxon>
        <taxon>Flavobacteriia</taxon>
        <taxon>Flavobacteriales</taxon>
        <taxon>Flavobacteriaceae</taxon>
        <taxon>Christiangramia</taxon>
    </lineage>
</organism>
<proteinExistence type="predicted"/>
<evidence type="ECO:0000313" key="2">
    <source>
        <dbReference type="Proteomes" id="UP001257234"/>
    </source>
</evidence>
<sequence>MARTKKKYFGMNLFTGLLLGGVVLAAVKFHEEIKAQLSNIPVVKDWI</sequence>
<evidence type="ECO:0000313" key="1">
    <source>
        <dbReference type="EMBL" id="MDR5590249.1"/>
    </source>
</evidence>
<name>A0ABU1EPC8_9FLAO</name>
<gene>
    <name evidence="1" type="ORF">RE431_06335</name>
</gene>
<dbReference type="Proteomes" id="UP001257234">
    <property type="component" value="Unassembled WGS sequence"/>
</dbReference>
<reference evidence="2" key="1">
    <citation type="submission" date="2023-07" db="EMBL/GenBank/DDBJ databases">
        <title>Christiangramia sp. SM2212., a novel bacterium of the family Flavobacteriaceae isolated from the sea sediment.</title>
        <authorList>
            <person name="Wang J."/>
            <person name="Zhang X."/>
        </authorList>
    </citation>
    <scope>NUCLEOTIDE SEQUENCE [LARGE SCALE GENOMIC DNA]</scope>
    <source>
        <strain evidence="2">SM2212</strain>
    </source>
</reference>
<keyword evidence="2" id="KW-1185">Reference proteome</keyword>
<dbReference type="RefSeq" id="WP_309561123.1">
    <property type="nucleotide sequence ID" value="NZ_JAVJIU010000002.1"/>
</dbReference>